<sequence>MSTDPFTIFSKTVPIAVMCVVFYSGCFDSIDAAQGSGEPVYRTYVKYLNLILSSVEIDFDDNATLVAGTMSMAKSSDRSEATAVVDMRTKRSAKVTVQNMTFKLEQRATQLGWKFKDASGTDYKWNTPIKGNRWELRDGNGSVVATLNIRKFHPEKLEIRPTMDKQLRTLVLTSLISCIVTVASQEPNYTNVAYELLRGY</sequence>
<comment type="caution">
    <text evidence="2">The sequence shown here is derived from an EMBL/GenBank/DDBJ whole genome shotgun (WGS) entry which is preliminary data.</text>
</comment>
<dbReference type="EMBL" id="MCFD01000027">
    <property type="protein sequence ID" value="ORX65531.1"/>
    <property type="molecule type" value="Genomic_DNA"/>
</dbReference>
<dbReference type="AlphaFoldDB" id="A0A1Y1VW64"/>
<dbReference type="GeneID" id="63805489"/>
<dbReference type="Pfam" id="PF20236">
    <property type="entry name" value="DUF6593"/>
    <property type="match status" value="1"/>
</dbReference>
<proteinExistence type="predicted"/>
<evidence type="ECO:0000313" key="3">
    <source>
        <dbReference type="Proteomes" id="UP000193922"/>
    </source>
</evidence>
<organism evidence="2 3">
    <name type="scientific">Linderina pennispora</name>
    <dbReference type="NCBI Taxonomy" id="61395"/>
    <lineage>
        <taxon>Eukaryota</taxon>
        <taxon>Fungi</taxon>
        <taxon>Fungi incertae sedis</taxon>
        <taxon>Zoopagomycota</taxon>
        <taxon>Kickxellomycotina</taxon>
        <taxon>Kickxellomycetes</taxon>
        <taxon>Kickxellales</taxon>
        <taxon>Kickxellaceae</taxon>
        <taxon>Linderina</taxon>
    </lineage>
</organism>
<evidence type="ECO:0000313" key="2">
    <source>
        <dbReference type="EMBL" id="ORX65531.1"/>
    </source>
</evidence>
<accession>A0A1Y1VW64</accession>
<dbReference type="Proteomes" id="UP000193922">
    <property type="component" value="Unassembled WGS sequence"/>
</dbReference>
<reference evidence="2 3" key="1">
    <citation type="submission" date="2016-07" db="EMBL/GenBank/DDBJ databases">
        <title>Pervasive Adenine N6-methylation of Active Genes in Fungi.</title>
        <authorList>
            <consortium name="DOE Joint Genome Institute"/>
            <person name="Mondo S.J."/>
            <person name="Dannebaum R.O."/>
            <person name="Kuo R.C."/>
            <person name="Labutti K."/>
            <person name="Haridas S."/>
            <person name="Kuo A."/>
            <person name="Salamov A."/>
            <person name="Ahrendt S.R."/>
            <person name="Lipzen A."/>
            <person name="Sullivan W."/>
            <person name="Andreopoulos W.B."/>
            <person name="Clum A."/>
            <person name="Lindquist E."/>
            <person name="Daum C."/>
            <person name="Ramamoorthy G.K."/>
            <person name="Gryganskyi A."/>
            <person name="Culley D."/>
            <person name="Magnuson J.K."/>
            <person name="James T.Y."/>
            <person name="O'Malley M.A."/>
            <person name="Stajich J.E."/>
            <person name="Spatafora J.W."/>
            <person name="Visel A."/>
            <person name="Grigoriev I.V."/>
        </authorList>
    </citation>
    <scope>NUCLEOTIDE SEQUENCE [LARGE SCALE GENOMIC DNA]</scope>
    <source>
        <strain evidence="2 3">ATCC 12442</strain>
    </source>
</reference>
<name>A0A1Y1VW64_9FUNG</name>
<feature type="domain" description="DUF6593" evidence="1">
    <location>
        <begin position="72"/>
        <end position="174"/>
    </location>
</feature>
<protein>
    <recommendedName>
        <fullName evidence="1">DUF6593 domain-containing protein</fullName>
    </recommendedName>
</protein>
<dbReference type="InterPro" id="IPR046528">
    <property type="entry name" value="DUF6593"/>
</dbReference>
<dbReference type="RefSeq" id="XP_040739697.1">
    <property type="nucleotide sequence ID" value="XM_040888841.1"/>
</dbReference>
<evidence type="ECO:0000259" key="1">
    <source>
        <dbReference type="Pfam" id="PF20236"/>
    </source>
</evidence>
<gene>
    <name evidence="2" type="ORF">DL89DRAFT_270897</name>
</gene>
<dbReference type="OrthoDB" id="10433464at2759"/>
<keyword evidence="3" id="KW-1185">Reference proteome</keyword>